<dbReference type="FunFam" id="3.40.30.10:FF:000248">
    <property type="entry name" value="Thioredoxin"/>
    <property type="match status" value="1"/>
</dbReference>
<dbReference type="GO" id="GO:0015035">
    <property type="term" value="F:protein-disulfide reductase activity"/>
    <property type="evidence" value="ECO:0007669"/>
    <property type="project" value="InterPro"/>
</dbReference>
<reference evidence="9" key="1">
    <citation type="submission" date="2015-09" db="EMBL/GenBank/DDBJ databases">
        <authorList>
            <consortium name="Pathogen Informatics"/>
        </authorList>
    </citation>
    <scope>NUCLEOTIDE SEQUENCE [LARGE SCALE GENOMIC DNA]</scope>
    <source>
        <strain evidence="9">Lake Konstanz</strain>
    </source>
</reference>
<dbReference type="InterPro" id="IPR050620">
    <property type="entry name" value="Thioredoxin_H-type-like"/>
</dbReference>
<keyword evidence="2" id="KW-0963">Cytoplasm</keyword>
<sequence>MPQEEIFGVEQFRELVSSDATSVVCFSAVWCGPCRNIQKDLEKLTYEFPAVQFLKVDADNNTDIVQKCRVTVLPTFMLVRAGKQVGYVVGADVQELKAKIREVIA</sequence>
<feature type="disulfide bond" description="Redox-active" evidence="6">
    <location>
        <begin position="31"/>
        <end position="34"/>
    </location>
</feature>
<dbReference type="PIRSF" id="PIRSF000077">
    <property type="entry name" value="Thioredoxin"/>
    <property type="match status" value="1"/>
</dbReference>
<keyword evidence="3 6" id="KW-1015">Disulfide bond</keyword>
<evidence type="ECO:0000256" key="6">
    <source>
        <dbReference type="PIRSR" id="PIRSR000077-4"/>
    </source>
</evidence>
<keyword evidence="9" id="KW-1185">Reference proteome</keyword>
<dbReference type="InterPro" id="IPR036249">
    <property type="entry name" value="Thioredoxin-like_sf"/>
</dbReference>
<comment type="similarity">
    <text evidence="4">Belongs to the thioredoxin family. Plant H-type subfamily.</text>
</comment>
<dbReference type="VEuPathDB" id="TriTrypDB:BSAL_05695"/>
<keyword evidence="6" id="KW-0676">Redox-active center</keyword>
<dbReference type="InterPro" id="IPR005746">
    <property type="entry name" value="Thioredoxin"/>
</dbReference>
<name>A0A0S4IZF8_BODSA</name>
<evidence type="ECO:0000256" key="3">
    <source>
        <dbReference type="ARBA" id="ARBA00023157"/>
    </source>
</evidence>
<evidence type="ECO:0000256" key="4">
    <source>
        <dbReference type="ARBA" id="ARBA00038353"/>
    </source>
</evidence>
<dbReference type="Gene3D" id="3.40.30.10">
    <property type="entry name" value="Glutaredoxin"/>
    <property type="match status" value="1"/>
</dbReference>
<dbReference type="Pfam" id="PF00085">
    <property type="entry name" value="Thioredoxin"/>
    <property type="match status" value="1"/>
</dbReference>
<dbReference type="Proteomes" id="UP000051952">
    <property type="component" value="Unassembled WGS sequence"/>
</dbReference>
<proteinExistence type="inferred from homology"/>
<dbReference type="SUPFAM" id="SSF52833">
    <property type="entry name" value="Thioredoxin-like"/>
    <property type="match status" value="1"/>
</dbReference>
<dbReference type="CDD" id="cd02947">
    <property type="entry name" value="TRX_family"/>
    <property type="match status" value="1"/>
</dbReference>
<protein>
    <recommendedName>
        <fullName evidence="5">Thioredoxin</fullName>
    </recommendedName>
</protein>
<accession>A0A0S4IZF8</accession>
<evidence type="ECO:0000259" key="7">
    <source>
        <dbReference type="PROSITE" id="PS51352"/>
    </source>
</evidence>
<dbReference type="EMBL" id="CYKH01000903">
    <property type="protein sequence ID" value="CUG62257.1"/>
    <property type="molecule type" value="Genomic_DNA"/>
</dbReference>
<gene>
    <name evidence="8" type="ORF">BSAL_05695</name>
</gene>
<evidence type="ECO:0000313" key="9">
    <source>
        <dbReference type="Proteomes" id="UP000051952"/>
    </source>
</evidence>
<dbReference type="PANTHER" id="PTHR10438">
    <property type="entry name" value="THIOREDOXIN"/>
    <property type="match status" value="1"/>
</dbReference>
<dbReference type="OMA" id="WCIPSVF"/>
<evidence type="ECO:0000313" key="8">
    <source>
        <dbReference type="EMBL" id="CUG62257.1"/>
    </source>
</evidence>
<comment type="subcellular location">
    <subcellularLocation>
        <location evidence="1">Cytoplasm</location>
    </subcellularLocation>
</comment>
<dbReference type="PROSITE" id="PS00194">
    <property type="entry name" value="THIOREDOXIN_1"/>
    <property type="match status" value="1"/>
</dbReference>
<dbReference type="InterPro" id="IPR013766">
    <property type="entry name" value="Thioredoxin_domain"/>
</dbReference>
<organism evidence="8 9">
    <name type="scientific">Bodo saltans</name>
    <name type="common">Flagellated protozoan</name>
    <dbReference type="NCBI Taxonomy" id="75058"/>
    <lineage>
        <taxon>Eukaryota</taxon>
        <taxon>Discoba</taxon>
        <taxon>Euglenozoa</taxon>
        <taxon>Kinetoplastea</taxon>
        <taxon>Metakinetoplastina</taxon>
        <taxon>Eubodonida</taxon>
        <taxon>Bodonidae</taxon>
        <taxon>Bodo</taxon>
    </lineage>
</organism>
<evidence type="ECO:0000256" key="1">
    <source>
        <dbReference type="ARBA" id="ARBA00004496"/>
    </source>
</evidence>
<dbReference type="OrthoDB" id="10263751at2759"/>
<feature type="domain" description="Thioredoxin" evidence="7">
    <location>
        <begin position="1"/>
        <end position="105"/>
    </location>
</feature>
<dbReference type="PANTHER" id="PTHR10438:SF463">
    <property type="entry name" value="THIOREDOXIN"/>
    <property type="match status" value="1"/>
</dbReference>
<evidence type="ECO:0000256" key="5">
    <source>
        <dbReference type="PIRNR" id="PIRNR000077"/>
    </source>
</evidence>
<dbReference type="GO" id="GO:0005737">
    <property type="term" value="C:cytoplasm"/>
    <property type="evidence" value="ECO:0007669"/>
    <property type="project" value="UniProtKB-SubCell"/>
</dbReference>
<dbReference type="PROSITE" id="PS51352">
    <property type="entry name" value="THIOREDOXIN_2"/>
    <property type="match status" value="1"/>
</dbReference>
<evidence type="ECO:0000256" key="2">
    <source>
        <dbReference type="ARBA" id="ARBA00022490"/>
    </source>
</evidence>
<dbReference type="AlphaFoldDB" id="A0A0S4IZF8"/>
<dbReference type="InterPro" id="IPR017937">
    <property type="entry name" value="Thioredoxin_CS"/>
</dbReference>